<dbReference type="Pfam" id="PF03732">
    <property type="entry name" value="Retrotrans_gag"/>
    <property type="match status" value="1"/>
</dbReference>
<feature type="domain" description="Retrotransposon gag" evidence="1">
    <location>
        <begin position="13"/>
        <end position="88"/>
    </location>
</feature>
<dbReference type="AlphaFoldDB" id="A0A7J6WQN1"/>
<comment type="caution">
    <text evidence="2">The sequence shown here is derived from an EMBL/GenBank/DDBJ whole genome shotgun (WGS) entry which is preliminary data.</text>
</comment>
<reference evidence="2 3" key="1">
    <citation type="submission" date="2020-06" db="EMBL/GenBank/DDBJ databases">
        <title>Transcriptomic and genomic resources for Thalictrum thalictroides and T. hernandezii: Facilitating candidate gene discovery in an emerging model plant lineage.</title>
        <authorList>
            <person name="Arias T."/>
            <person name="Riano-Pachon D.M."/>
            <person name="Di Stilio V.S."/>
        </authorList>
    </citation>
    <scope>NUCLEOTIDE SEQUENCE [LARGE SCALE GENOMIC DNA]</scope>
    <source>
        <strain evidence="3">cv. WT478/WT964</strain>
        <tissue evidence="2">Leaves</tissue>
    </source>
</reference>
<protein>
    <recommendedName>
        <fullName evidence="1">Retrotransposon gag domain-containing protein</fullName>
    </recommendedName>
</protein>
<dbReference type="Proteomes" id="UP000554482">
    <property type="component" value="Unassembled WGS sequence"/>
</dbReference>
<evidence type="ECO:0000259" key="1">
    <source>
        <dbReference type="Pfam" id="PF03732"/>
    </source>
</evidence>
<proteinExistence type="predicted"/>
<dbReference type="PANTHER" id="PTHR33223:SF10">
    <property type="entry name" value="AMINOTRANSFERASE-LIKE PLANT MOBILE DOMAIN-CONTAINING PROTEIN"/>
    <property type="match status" value="1"/>
</dbReference>
<evidence type="ECO:0000313" key="3">
    <source>
        <dbReference type="Proteomes" id="UP000554482"/>
    </source>
</evidence>
<keyword evidence="3" id="KW-1185">Reference proteome</keyword>
<name>A0A7J6WQN1_THATH</name>
<dbReference type="PANTHER" id="PTHR33223">
    <property type="entry name" value="CCHC-TYPE DOMAIN-CONTAINING PROTEIN"/>
    <property type="match status" value="1"/>
</dbReference>
<evidence type="ECO:0000313" key="2">
    <source>
        <dbReference type="EMBL" id="KAF5199679.1"/>
    </source>
</evidence>
<dbReference type="EMBL" id="JABWDY010011595">
    <property type="protein sequence ID" value="KAF5199679.1"/>
    <property type="molecule type" value="Genomic_DNA"/>
</dbReference>
<accession>A0A7J6WQN1</accession>
<gene>
    <name evidence="2" type="ORF">FRX31_010735</name>
</gene>
<organism evidence="2 3">
    <name type="scientific">Thalictrum thalictroides</name>
    <name type="common">Rue-anemone</name>
    <name type="synonym">Anemone thalictroides</name>
    <dbReference type="NCBI Taxonomy" id="46969"/>
    <lineage>
        <taxon>Eukaryota</taxon>
        <taxon>Viridiplantae</taxon>
        <taxon>Streptophyta</taxon>
        <taxon>Embryophyta</taxon>
        <taxon>Tracheophyta</taxon>
        <taxon>Spermatophyta</taxon>
        <taxon>Magnoliopsida</taxon>
        <taxon>Ranunculales</taxon>
        <taxon>Ranunculaceae</taxon>
        <taxon>Thalictroideae</taxon>
        <taxon>Thalictrum</taxon>
    </lineage>
</organism>
<dbReference type="InterPro" id="IPR005162">
    <property type="entry name" value="Retrotrans_gag_dom"/>
</dbReference>
<dbReference type="OrthoDB" id="1750196at2759"/>
<sequence length="88" mass="10548">MILDRHDDAFLNKVFPSTLIGEAMRWFLSLTSNSIHNFTQLQDAFLEHYRHNWKKPQDVAGLFSLKKRVDETMREFVHRFRRMAAEIP</sequence>